<accession>A0A8S1PDA5</accession>
<feature type="transmembrane region" description="Helical" evidence="1">
    <location>
        <begin position="33"/>
        <end position="50"/>
    </location>
</feature>
<proteinExistence type="predicted"/>
<organism evidence="2 3">
    <name type="scientific">Paramecium sonneborni</name>
    <dbReference type="NCBI Taxonomy" id="65129"/>
    <lineage>
        <taxon>Eukaryota</taxon>
        <taxon>Sar</taxon>
        <taxon>Alveolata</taxon>
        <taxon>Ciliophora</taxon>
        <taxon>Intramacronucleata</taxon>
        <taxon>Oligohymenophorea</taxon>
        <taxon>Peniculida</taxon>
        <taxon>Parameciidae</taxon>
        <taxon>Paramecium</taxon>
    </lineage>
</organism>
<keyword evidence="1" id="KW-1133">Transmembrane helix</keyword>
<protein>
    <submittedName>
        <fullName evidence="2">Uncharacterized protein</fullName>
    </submittedName>
</protein>
<sequence>MKINEFCYNIFLTCFLINLLIIFIRILKGQSFLPVRLIIFQLFSFPINYFKQSLRQVGQRDMNIEINQS</sequence>
<evidence type="ECO:0000313" key="3">
    <source>
        <dbReference type="Proteomes" id="UP000692954"/>
    </source>
</evidence>
<dbReference type="AlphaFoldDB" id="A0A8S1PDA5"/>
<dbReference type="EMBL" id="CAJJDN010000074">
    <property type="protein sequence ID" value="CAD8100548.1"/>
    <property type="molecule type" value="Genomic_DNA"/>
</dbReference>
<reference evidence="2" key="1">
    <citation type="submission" date="2021-01" db="EMBL/GenBank/DDBJ databases">
        <authorList>
            <consortium name="Genoscope - CEA"/>
            <person name="William W."/>
        </authorList>
    </citation>
    <scope>NUCLEOTIDE SEQUENCE</scope>
</reference>
<feature type="transmembrane region" description="Helical" evidence="1">
    <location>
        <begin position="7"/>
        <end position="27"/>
    </location>
</feature>
<keyword evidence="1" id="KW-0472">Membrane</keyword>
<evidence type="ECO:0000313" key="2">
    <source>
        <dbReference type="EMBL" id="CAD8100548.1"/>
    </source>
</evidence>
<keyword evidence="1" id="KW-0812">Transmembrane</keyword>
<keyword evidence="3" id="KW-1185">Reference proteome</keyword>
<gene>
    <name evidence="2" type="ORF">PSON_ATCC_30995.1.T0740084</name>
</gene>
<dbReference type="Proteomes" id="UP000692954">
    <property type="component" value="Unassembled WGS sequence"/>
</dbReference>
<name>A0A8S1PDA5_9CILI</name>
<evidence type="ECO:0000256" key="1">
    <source>
        <dbReference type="SAM" id="Phobius"/>
    </source>
</evidence>
<comment type="caution">
    <text evidence="2">The sequence shown here is derived from an EMBL/GenBank/DDBJ whole genome shotgun (WGS) entry which is preliminary data.</text>
</comment>